<keyword evidence="4" id="KW-1185">Reference proteome</keyword>
<dbReference type="Pfam" id="PF00535">
    <property type="entry name" value="Glycos_transf_2"/>
    <property type="match status" value="1"/>
</dbReference>
<keyword evidence="3" id="KW-0808">Transferase</keyword>
<accession>A0A6G2BIZ1</accession>
<feature type="domain" description="Glycosyltransferase 2-like" evidence="1">
    <location>
        <begin position="7"/>
        <end position="136"/>
    </location>
</feature>
<proteinExistence type="predicted"/>
<dbReference type="RefSeq" id="WP_155072772.1">
    <property type="nucleotide sequence ID" value="NZ_WIXO01000001.1"/>
</dbReference>
<dbReference type="AlphaFoldDB" id="A0A6G2BIZ1"/>
<organism evidence="3 4">
    <name type="scientific">Streptomyces taklimakanensis</name>
    <dbReference type="NCBI Taxonomy" id="2569853"/>
    <lineage>
        <taxon>Bacteria</taxon>
        <taxon>Bacillati</taxon>
        <taxon>Actinomycetota</taxon>
        <taxon>Actinomycetes</taxon>
        <taxon>Kitasatosporales</taxon>
        <taxon>Streptomycetaceae</taxon>
        <taxon>Streptomyces</taxon>
    </lineage>
</organism>
<name>A0A6G2BIZ1_9ACTN</name>
<dbReference type="CDD" id="cd00761">
    <property type="entry name" value="Glyco_tranf_GTA_type"/>
    <property type="match status" value="1"/>
</dbReference>
<gene>
    <name evidence="3" type="ORF">F0L17_24775</name>
</gene>
<protein>
    <submittedName>
        <fullName evidence="3">Glycosyltransferase</fullName>
    </submittedName>
</protein>
<dbReference type="Gene3D" id="3.90.550.10">
    <property type="entry name" value="Spore Coat Polysaccharide Biosynthesis Protein SpsA, Chain A"/>
    <property type="match status" value="1"/>
</dbReference>
<dbReference type="OrthoDB" id="2676521at2"/>
<dbReference type="PANTHER" id="PTHR22916:SF3">
    <property type="entry name" value="UDP-GLCNAC:BETAGAL BETA-1,3-N-ACETYLGLUCOSAMINYLTRANSFERASE-LIKE PROTEIN 1"/>
    <property type="match status" value="1"/>
</dbReference>
<dbReference type="InterPro" id="IPR054028">
    <property type="entry name" value="TarS/TarP_linker"/>
</dbReference>
<dbReference type="Proteomes" id="UP000473014">
    <property type="component" value="Unassembled WGS sequence"/>
</dbReference>
<comment type="caution">
    <text evidence="3">The sequence shown here is derived from an EMBL/GenBank/DDBJ whole genome shotgun (WGS) entry which is preliminary data.</text>
</comment>
<dbReference type="InterPro" id="IPR001173">
    <property type="entry name" value="Glyco_trans_2-like"/>
</dbReference>
<dbReference type="EMBL" id="WIXO01000001">
    <property type="protein sequence ID" value="MTE22257.1"/>
    <property type="molecule type" value="Genomic_DNA"/>
</dbReference>
<evidence type="ECO:0000313" key="3">
    <source>
        <dbReference type="EMBL" id="MTE22257.1"/>
    </source>
</evidence>
<sequence length="483" mass="54080">MTEFRVSVVIPVYNAADHLDECLESLTAQTIGFERIEVLAVDDGSTDASGELLDAWAARHPNVRVFHQPNSGAPGGPRNRAIEVAGGEFLFFADPDDRLGPEAFERMLAAADRNGSDVVLGRIRGVGRSAPKVAFARNVERGDIHTTHVVWSLTAHKLFRRSLVMEHGLRFAEGVRLAEEQPFVVPAYFLARSISVVADYDCYHLVEREGFGHLTKELPEPEPFYAAVRVALETVVRHTEPGRRRNRLLQRWARLEILNKFGARYARCSEDLRERYAREAGRLLRDFVPREVVDGLPPVFRQRARMLRDGRTADLVALARHDDLDWAEAEGVAWLSDGRRFSVDIRSGLYLRESPEDLRHRIVLRQKDGHEVAVPADPTVVTGSPMVRRLVVDPTVLFPAVFCPGAWRIAVRVESADGDRYEVPVRFPGGHVPEKAGARRLLVNGARPMLVRLHRDSADKAVLTAAHGRAVADAVRRRLLSRA</sequence>
<dbReference type="PANTHER" id="PTHR22916">
    <property type="entry name" value="GLYCOSYLTRANSFERASE"/>
    <property type="match status" value="1"/>
</dbReference>
<dbReference type="SUPFAM" id="SSF53448">
    <property type="entry name" value="Nucleotide-diphospho-sugar transferases"/>
    <property type="match status" value="1"/>
</dbReference>
<evidence type="ECO:0000259" key="1">
    <source>
        <dbReference type="Pfam" id="PF00535"/>
    </source>
</evidence>
<dbReference type="GO" id="GO:0016758">
    <property type="term" value="F:hexosyltransferase activity"/>
    <property type="evidence" value="ECO:0007669"/>
    <property type="project" value="UniProtKB-ARBA"/>
</dbReference>
<evidence type="ECO:0000313" key="4">
    <source>
        <dbReference type="Proteomes" id="UP000473014"/>
    </source>
</evidence>
<evidence type="ECO:0000259" key="2">
    <source>
        <dbReference type="Pfam" id="PF22181"/>
    </source>
</evidence>
<feature type="domain" description="TarS/TarP linker" evidence="2">
    <location>
        <begin position="221"/>
        <end position="319"/>
    </location>
</feature>
<dbReference type="InterPro" id="IPR029044">
    <property type="entry name" value="Nucleotide-diphossugar_trans"/>
</dbReference>
<dbReference type="Pfam" id="PF22181">
    <property type="entry name" value="TarS_linker"/>
    <property type="match status" value="1"/>
</dbReference>
<reference evidence="3 4" key="1">
    <citation type="submission" date="2019-11" db="EMBL/GenBank/DDBJ databases">
        <authorList>
            <person name="Yuan L."/>
        </authorList>
    </citation>
    <scope>NUCLEOTIDE SEQUENCE [LARGE SCALE GENOMIC DNA]</scope>
    <source>
        <strain evidence="3 4">TRM43335</strain>
    </source>
</reference>